<dbReference type="InterPro" id="IPR036621">
    <property type="entry name" value="Anticodon-bd_dom_sf"/>
</dbReference>
<dbReference type="EC" id="6.1.1.21" evidence="10"/>
<gene>
    <name evidence="10 12" type="primary">hisS</name>
    <name evidence="12" type="ORF">NTG6680_1686</name>
</gene>
<dbReference type="Pfam" id="PF03129">
    <property type="entry name" value="HGTP_anticodon"/>
    <property type="match status" value="1"/>
</dbReference>
<keyword evidence="3 10" id="KW-0963">Cytoplasm</keyword>
<evidence type="ECO:0000256" key="2">
    <source>
        <dbReference type="ARBA" id="ARBA00011738"/>
    </source>
</evidence>
<dbReference type="PANTHER" id="PTHR43707:SF1">
    <property type="entry name" value="HISTIDINE--TRNA LIGASE, MITOCHONDRIAL-RELATED"/>
    <property type="match status" value="1"/>
</dbReference>
<comment type="subunit">
    <text evidence="2 10">Homodimer.</text>
</comment>
<protein>
    <recommendedName>
        <fullName evidence="10">Histidine--tRNA ligase</fullName>
        <ecNumber evidence="10">6.1.1.21</ecNumber>
    </recommendedName>
    <alternativeName>
        <fullName evidence="10">Histidyl-tRNA synthetase</fullName>
        <shortName evidence="10">HisRS</shortName>
    </alternativeName>
</protein>
<dbReference type="InterPro" id="IPR033656">
    <property type="entry name" value="HisRS_anticodon"/>
</dbReference>
<dbReference type="RefSeq" id="WP_239796802.1">
    <property type="nucleotide sequence ID" value="NZ_OU912926.1"/>
</dbReference>
<accession>A0ABM8YZG8</accession>
<dbReference type="Pfam" id="PF13393">
    <property type="entry name" value="tRNA-synt_His"/>
    <property type="match status" value="1"/>
</dbReference>
<comment type="catalytic activity">
    <reaction evidence="9 10">
        <text>tRNA(His) + L-histidine + ATP = L-histidyl-tRNA(His) + AMP + diphosphate + H(+)</text>
        <dbReference type="Rhea" id="RHEA:17313"/>
        <dbReference type="Rhea" id="RHEA-COMP:9665"/>
        <dbReference type="Rhea" id="RHEA-COMP:9689"/>
        <dbReference type="ChEBI" id="CHEBI:15378"/>
        <dbReference type="ChEBI" id="CHEBI:30616"/>
        <dbReference type="ChEBI" id="CHEBI:33019"/>
        <dbReference type="ChEBI" id="CHEBI:57595"/>
        <dbReference type="ChEBI" id="CHEBI:78442"/>
        <dbReference type="ChEBI" id="CHEBI:78527"/>
        <dbReference type="ChEBI" id="CHEBI:456215"/>
        <dbReference type="EC" id="6.1.1.21"/>
    </reaction>
</comment>
<dbReference type="InterPro" id="IPR041715">
    <property type="entry name" value="HisRS-like_core"/>
</dbReference>
<dbReference type="EMBL" id="OU912926">
    <property type="protein sequence ID" value="CAG9932939.1"/>
    <property type="molecule type" value="Genomic_DNA"/>
</dbReference>
<keyword evidence="13" id="KW-1185">Reference proteome</keyword>
<name>A0ABM8YZG8_9PROT</name>
<dbReference type="CDD" id="cd00859">
    <property type="entry name" value="HisRS_anticodon"/>
    <property type="match status" value="1"/>
</dbReference>
<keyword evidence="7 10" id="KW-0648">Protein biosynthesis</keyword>
<keyword evidence="4 10" id="KW-0436">Ligase</keyword>
<evidence type="ECO:0000256" key="8">
    <source>
        <dbReference type="ARBA" id="ARBA00023146"/>
    </source>
</evidence>
<evidence type="ECO:0000313" key="12">
    <source>
        <dbReference type="EMBL" id="CAG9932939.1"/>
    </source>
</evidence>
<evidence type="ECO:0000256" key="1">
    <source>
        <dbReference type="ARBA" id="ARBA00008226"/>
    </source>
</evidence>
<evidence type="ECO:0000256" key="9">
    <source>
        <dbReference type="ARBA" id="ARBA00047639"/>
    </source>
</evidence>
<sequence>MSSNSPLQAVRGMNDILPEEARLWLWFEDTVRDWLEGYGYRNIRMPLLEHTALFKRAIGEVTDIVEKEMYSFEDSLNGDQLTLRPEGTASCVRAALQHSLLYNAPQRLYYSGAMFRHERPQKGRYRQFHQIGVEALGFAGPDIDAEQIVMCARLWRKLGLRDITLQLNTLGDIAARQRHRAKLIAYFEQYSSVLDEDATRRLYTNPLRILDSKNPAMQELIMAAPNLMEELEEDALKHFETVQKILQRHEVAFEINPRLVRGLDYYNRTVFEWITTRLGAQGTVCAGGRFDGLIEQISGKSAPATGFAMGIERLLALLQEDGMNTPPAPLDVYVVHQGEMADGMASLVAERLRDSGLRVLLHCNGGSFKSQMKKADASNACAAVILGDNEVSTELATLKPLRGGEQMQVAFDDLPAKINELIKQG</sequence>
<evidence type="ECO:0000256" key="7">
    <source>
        <dbReference type="ARBA" id="ARBA00022917"/>
    </source>
</evidence>
<dbReference type="Gene3D" id="3.30.930.10">
    <property type="entry name" value="Bira Bifunctional Protein, Domain 2"/>
    <property type="match status" value="1"/>
</dbReference>
<dbReference type="InterPro" id="IPR045864">
    <property type="entry name" value="aa-tRNA-synth_II/BPL/LPL"/>
</dbReference>
<keyword evidence="5 10" id="KW-0547">Nucleotide-binding</keyword>
<dbReference type="InterPro" id="IPR004516">
    <property type="entry name" value="HisRS/HisZ"/>
</dbReference>
<dbReference type="HAMAP" id="MF_00127">
    <property type="entry name" value="His_tRNA_synth"/>
    <property type="match status" value="1"/>
</dbReference>
<dbReference type="InterPro" id="IPR015807">
    <property type="entry name" value="His-tRNA-ligase"/>
</dbReference>
<dbReference type="PROSITE" id="PS50862">
    <property type="entry name" value="AA_TRNA_LIGASE_II"/>
    <property type="match status" value="1"/>
</dbReference>
<dbReference type="Gene3D" id="3.40.50.800">
    <property type="entry name" value="Anticodon-binding domain"/>
    <property type="match status" value="1"/>
</dbReference>
<comment type="subcellular location">
    <subcellularLocation>
        <location evidence="10">Cytoplasm</location>
    </subcellularLocation>
</comment>
<dbReference type="PIRSF" id="PIRSF001549">
    <property type="entry name" value="His-tRNA_synth"/>
    <property type="match status" value="1"/>
</dbReference>
<dbReference type="InterPro" id="IPR006195">
    <property type="entry name" value="aa-tRNA-synth_II"/>
</dbReference>
<dbReference type="Proteomes" id="UP000839052">
    <property type="component" value="Chromosome"/>
</dbReference>
<reference evidence="12 13" key="1">
    <citation type="submission" date="2021-10" db="EMBL/GenBank/DDBJ databases">
        <authorList>
            <person name="Koch H."/>
        </authorList>
    </citation>
    <scope>NUCLEOTIDE SEQUENCE [LARGE SCALE GENOMIC DNA]</scope>
    <source>
        <strain evidence="12">6680</strain>
    </source>
</reference>
<comment type="similarity">
    <text evidence="1 10">Belongs to the class-II aminoacyl-tRNA synthetase family.</text>
</comment>
<dbReference type="InterPro" id="IPR004154">
    <property type="entry name" value="Anticodon-bd"/>
</dbReference>
<organism evidence="12 13">
    <name type="scientific">Candidatus Nitrotoga arctica</name>
    <dbReference type="NCBI Taxonomy" id="453162"/>
    <lineage>
        <taxon>Bacteria</taxon>
        <taxon>Pseudomonadati</taxon>
        <taxon>Pseudomonadota</taxon>
        <taxon>Betaproteobacteria</taxon>
        <taxon>Nitrosomonadales</taxon>
        <taxon>Gallionellaceae</taxon>
        <taxon>Candidatus Nitrotoga</taxon>
    </lineage>
</organism>
<proteinExistence type="inferred from homology"/>
<dbReference type="CDD" id="cd00773">
    <property type="entry name" value="HisRS-like_core"/>
    <property type="match status" value="1"/>
</dbReference>
<evidence type="ECO:0000256" key="10">
    <source>
        <dbReference type="HAMAP-Rule" id="MF_00127"/>
    </source>
</evidence>
<dbReference type="GO" id="GO:0004821">
    <property type="term" value="F:histidine-tRNA ligase activity"/>
    <property type="evidence" value="ECO:0007669"/>
    <property type="project" value="UniProtKB-EC"/>
</dbReference>
<evidence type="ECO:0000256" key="4">
    <source>
        <dbReference type="ARBA" id="ARBA00022598"/>
    </source>
</evidence>
<dbReference type="NCBIfam" id="TIGR00442">
    <property type="entry name" value="hisS"/>
    <property type="match status" value="1"/>
</dbReference>
<keyword evidence="6 10" id="KW-0067">ATP-binding</keyword>
<dbReference type="SUPFAM" id="SSF52954">
    <property type="entry name" value="Class II aaRS ABD-related"/>
    <property type="match status" value="1"/>
</dbReference>
<dbReference type="SUPFAM" id="SSF55681">
    <property type="entry name" value="Class II aaRS and biotin synthetases"/>
    <property type="match status" value="1"/>
</dbReference>
<dbReference type="PANTHER" id="PTHR43707">
    <property type="entry name" value="HISTIDYL-TRNA SYNTHETASE"/>
    <property type="match status" value="1"/>
</dbReference>
<evidence type="ECO:0000313" key="13">
    <source>
        <dbReference type="Proteomes" id="UP000839052"/>
    </source>
</evidence>
<evidence type="ECO:0000256" key="6">
    <source>
        <dbReference type="ARBA" id="ARBA00022840"/>
    </source>
</evidence>
<evidence type="ECO:0000256" key="3">
    <source>
        <dbReference type="ARBA" id="ARBA00022490"/>
    </source>
</evidence>
<evidence type="ECO:0000259" key="11">
    <source>
        <dbReference type="PROSITE" id="PS50862"/>
    </source>
</evidence>
<keyword evidence="8 10" id="KW-0030">Aminoacyl-tRNA synthetase</keyword>
<feature type="domain" description="Aminoacyl-transfer RNA synthetases class-II family profile" evidence="11">
    <location>
        <begin position="1"/>
        <end position="326"/>
    </location>
</feature>
<evidence type="ECO:0000256" key="5">
    <source>
        <dbReference type="ARBA" id="ARBA00022741"/>
    </source>
</evidence>